<proteinExistence type="predicted"/>
<evidence type="ECO:0000313" key="2">
    <source>
        <dbReference type="Proteomes" id="UP001062846"/>
    </source>
</evidence>
<dbReference type="Proteomes" id="UP001062846">
    <property type="component" value="Chromosome 12"/>
</dbReference>
<reference evidence="1" key="1">
    <citation type="submission" date="2022-02" db="EMBL/GenBank/DDBJ databases">
        <title>Plant Genome Project.</title>
        <authorList>
            <person name="Zhang R.-G."/>
        </authorList>
    </citation>
    <scope>NUCLEOTIDE SEQUENCE</scope>
    <source>
        <strain evidence="1">AT1</strain>
    </source>
</reference>
<name>A0ACC0LG08_RHOML</name>
<protein>
    <submittedName>
        <fullName evidence="1">Uncharacterized protein</fullName>
    </submittedName>
</protein>
<evidence type="ECO:0000313" key="1">
    <source>
        <dbReference type="EMBL" id="KAI8527688.1"/>
    </source>
</evidence>
<organism evidence="1 2">
    <name type="scientific">Rhododendron molle</name>
    <name type="common">Chinese azalea</name>
    <name type="synonym">Azalea mollis</name>
    <dbReference type="NCBI Taxonomy" id="49168"/>
    <lineage>
        <taxon>Eukaryota</taxon>
        <taxon>Viridiplantae</taxon>
        <taxon>Streptophyta</taxon>
        <taxon>Embryophyta</taxon>
        <taxon>Tracheophyta</taxon>
        <taxon>Spermatophyta</taxon>
        <taxon>Magnoliopsida</taxon>
        <taxon>eudicotyledons</taxon>
        <taxon>Gunneridae</taxon>
        <taxon>Pentapetalae</taxon>
        <taxon>asterids</taxon>
        <taxon>Ericales</taxon>
        <taxon>Ericaceae</taxon>
        <taxon>Ericoideae</taxon>
        <taxon>Rhodoreae</taxon>
        <taxon>Rhododendron</taxon>
    </lineage>
</organism>
<accession>A0ACC0LG08</accession>
<sequence length="447" mass="50102">MGGAKIEGTSAPPLRRDPYEVLCVTKDSTDQEIKTSYRKLALKYHPDKNGSNPEASEHFKEVAYSYSILSDPEKRRQYDNAGFEALEAEGMDMEIDLSNLGTVNTMFAALFSKLGVPIKTTISANILEEALNGTVTIRPLPIGTLVSGKVEKQCAHFFGVTINEEQAVAGIVIRVTSVAQSKFKLLYFEQDATGGFGLALQEDSEKTGKVTSAGMYFLHFQVYRMDATLNALAMAKDPEAAFFKRLEGLQPCEVSALKAGTHIFAVYGLSLFFWVPLFKYYMVFVEEKLRLCTSTLNCTGDNFFKTASYTIEALCTRSYEDTTHSLKDIEAQILRKRVELRQFETEYRQVLARFQEVTNRYSQEKQSVDEMLKERESIHSSFTVTRSAVPVNGNGTYVSNGSSSKNSGEDFKAESPGEYGSSDWKDKSFNKKKWFNLNLKGSDKRYG</sequence>
<keyword evidence="2" id="KW-1185">Reference proteome</keyword>
<gene>
    <name evidence="1" type="ORF">RHMOL_Rhmol12G0094500</name>
</gene>
<comment type="caution">
    <text evidence="1">The sequence shown here is derived from an EMBL/GenBank/DDBJ whole genome shotgun (WGS) entry which is preliminary data.</text>
</comment>
<dbReference type="EMBL" id="CM046399">
    <property type="protein sequence ID" value="KAI8527688.1"/>
    <property type="molecule type" value="Genomic_DNA"/>
</dbReference>